<keyword evidence="4" id="KW-1185">Reference proteome</keyword>
<dbReference type="Proteomes" id="UP000694888">
    <property type="component" value="Unplaced"/>
</dbReference>
<accession>A0ABM1A8S6</accession>
<dbReference type="PANTHER" id="PTHR10188">
    <property type="entry name" value="L-ASPARAGINASE"/>
    <property type="match status" value="1"/>
</dbReference>
<dbReference type="SUPFAM" id="SSF56235">
    <property type="entry name" value="N-terminal nucleophile aminohydrolases (Ntn hydrolases)"/>
    <property type="match status" value="1"/>
</dbReference>
<organism evidence="4 5">
    <name type="scientific">Aplysia californica</name>
    <name type="common">California sea hare</name>
    <dbReference type="NCBI Taxonomy" id="6500"/>
    <lineage>
        <taxon>Eukaryota</taxon>
        <taxon>Metazoa</taxon>
        <taxon>Spiralia</taxon>
        <taxon>Lophotrochozoa</taxon>
        <taxon>Mollusca</taxon>
        <taxon>Gastropoda</taxon>
        <taxon>Heterobranchia</taxon>
        <taxon>Euthyneura</taxon>
        <taxon>Tectipleura</taxon>
        <taxon>Aplysiida</taxon>
        <taxon>Aplysioidea</taxon>
        <taxon>Aplysiidae</taxon>
        <taxon>Aplysia</taxon>
    </lineage>
</organism>
<dbReference type="PANTHER" id="PTHR10188:SF43">
    <property type="entry name" value="ASPARAGINASE (EUROFUNG)"/>
    <property type="match status" value="1"/>
</dbReference>
<name>A0ABM1A8S6_APLCA</name>
<sequence>MEPLMIVHGGAWAIPGELTERSLNGVRRAALEGHRVLRSGGSAVDAVVAAVTVLEDDTAFDAGHGAVLNLKGEVELDAIVIDGRDLSSGAVCAVQDIANPVQLARLVMDKTDHCLLGGVGANDFAKEQGFERLPPTELVTPEARAEWEKYIKFTTAVGALFSARDGDPKLTGCDTVGAVAMDTSGNLASATSTGGITAKKPGRVGDTPVIGAGAFADNDVGAVSSTGHGESIMKVCLTRRIAELMERGLSANEAAKTALEFMSTRVGGAGGVIVISKKGEVCHSFTTSRMAWASVTQGTLKSGIDPGQEFTENLKN</sequence>
<protein>
    <submittedName>
        <fullName evidence="5">Isoaspartyl peptidase/L-asparaginase</fullName>
    </submittedName>
</protein>
<dbReference type="InterPro" id="IPR033844">
    <property type="entry name" value="ASRGL1_meta"/>
</dbReference>
<comment type="similarity">
    <text evidence="2">Belongs to the Ntn-hydrolase family.</text>
</comment>
<dbReference type="RefSeq" id="XP_012943018.1">
    <property type="nucleotide sequence ID" value="XM_013087564.2"/>
</dbReference>
<proteinExistence type="inferred from homology"/>
<dbReference type="GeneID" id="101845268"/>
<dbReference type="InterPro" id="IPR000246">
    <property type="entry name" value="Peptidase_T2"/>
</dbReference>
<evidence type="ECO:0000313" key="5">
    <source>
        <dbReference type="RefSeq" id="XP_012943018.1"/>
    </source>
</evidence>
<evidence type="ECO:0000313" key="4">
    <source>
        <dbReference type="Proteomes" id="UP000694888"/>
    </source>
</evidence>
<comment type="catalytic activity">
    <reaction evidence="3">
        <text>L-asparagine + H2O = L-aspartate + NH4(+)</text>
        <dbReference type="Rhea" id="RHEA:21016"/>
        <dbReference type="ChEBI" id="CHEBI:15377"/>
        <dbReference type="ChEBI" id="CHEBI:28938"/>
        <dbReference type="ChEBI" id="CHEBI:29991"/>
        <dbReference type="ChEBI" id="CHEBI:58048"/>
        <dbReference type="EC" id="3.5.1.1"/>
    </reaction>
</comment>
<dbReference type="InterPro" id="IPR029055">
    <property type="entry name" value="Ntn_hydrolases_N"/>
</dbReference>
<comment type="catalytic activity">
    <reaction evidence="1">
        <text>Cleavage of a beta-linked Asp residue from the N-terminus of a polypeptide.</text>
        <dbReference type="EC" id="3.4.19.5"/>
    </reaction>
</comment>
<dbReference type="Gene3D" id="3.60.20.30">
    <property type="entry name" value="(Glycosyl)asparaginase"/>
    <property type="match status" value="1"/>
</dbReference>
<evidence type="ECO:0000256" key="1">
    <source>
        <dbReference type="ARBA" id="ARBA00000306"/>
    </source>
</evidence>
<dbReference type="CDD" id="cd04702">
    <property type="entry name" value="ASRGL1_like"/>
    <property type="match status" value="1"/>
</dbReference>
<gene>
    <name evidence="5" type="primary">LOC101845268</name>
</gene>
<dbReference type="Pfam" id="PF01112">
    <property type="entry name" value="Asparaginase_2"/>
    <property type="match status" value="1"/>
</dbReference>
<evidence type="ECO:0000256" key="2">
    <source>
        <dbReference type="ARBA" id="ARBA00010872"/>
    </source>
</evidence>
<reference evidence="5" key="1">
    <citation type="submission" date="2025-08" db="UniProtKB">
        <authorList>
            <consortium name="RefSeq"/>
        </authorList>
    </citation>
    <scope>IDENTIFICATION</scope>
</reference>
<evidence type="ECO:0000256" key="3">
    <source>
        <dbReference type="ARBA" id="ARBA00049366"/>
    </source>
</evidence>